<evidence type="ECO:0000259" key="7">
    <source>
        <dbReference type="SMART" id="SM00833"/>
    </source>
</evidence>
<dbReference type="InterPro" id="IPR027417">
    <property type="entry name" value="P-loop_NTPase"/>
</dbReference>
<keyword evidence="3" id="KW-0143">Chaperone</keyword>
<dbReference type="CDD" id="cd03112">
    <property type="entry name" value="CobW-like"/>
    <property type="match status" value="1"/>
</dbReference>
<keyword evidence="2" id="KW-0378">Hydrolase</keyword>
<comment type="similarity">
    <text evidence="4">Belongs to the SIMIBI class G3E GTPase family. ZNG1 subfamily.</text>
</comment>
<comment type="catalytic activity">
    <reaction evidence="5">
        <text>GTP + H2O = GDP + phosphate + H(+)</text>
        <dbReference type="Rhea" id="RHEA:19669"/>
        <dbReference type="ChEBI" id="CHEBI:15377"/>
        <dbReference type="ChEBI" id="CHEBI:15378"/>
        <dbReference type="ChEBI" id="CHEBI:37565"/>
        <dbReference type="ChEBI" id="CHEBI:43474"/>
        <dbReference type="ChEBI" id="CHEBI:58189"/>
    </reaction>
    <physiologicalReaction direction="left-to-right" evidence="5">
        <dbReference type="Rhea" id="RHEA:19670"/>
    </physiologicalReaction>
</comment>
<dbReference type="SUPFAM" id="SSF52540">
    <property type="entry name" value="P-loop containing nucleoside triphosphate hydrolases"/>
    <property type="match status" value="1"/>
</dbReference>
<dbReference type="Pfam" id="PF02492">
    <property type="entry name" value="cobW"/>
    <property type="match status" value="1"/>
</dbReference>
<dbReference type="SUPFAM" id="SSF90002">
    <property type="entry name" value="Hypothetical protein YjiA, C-terminal domain"/>
    <property type="match status" value="1"/>
</dbReference>
<feature type="domain" description="CobW C-terminal" evidence="7">
    <location>
        <begin position="250"/>
        <end position="341"/>
    </location>
</feature>
<accession>A0ABS7QNW8</accession>
<dbReference type="Gene3D" id="3.40.50.300">
    <property type="entry name" value="P-loop containing nucleotide triphosphate hydrolases"/>
    <property type="match status" value="1"/>
</dbReference>
<feature type="region of interest" description="Disordered" evidence="6">
    <location>
        <begin position="213"/>
        <end position="245"/>
    </location>
</feature>
<organism evidence="8 9">
    <name type="scientific">Streptantibioticus parmotrematis</name>
    <dbReference type="NCBI Taxonomy" id="2873249"/>
    <lineage>
        <taxon>Bacteria</taxon>
        <taxon>Bacillati</taxon>
        <taxon>Actinomycetota</taxon>
        <taxon>Actinomycetes</taxon>
        <taxon>Kitasatosporales</taxon>
        <taxon>Streptomycetaceae</taxon>
        <taxon>Streptantibioticus</taxon>
    </lineage>
</organism>
<proteinExistence type="inferred from homology"/>
<dbReference type="SMART" id="SM00833">
    <property type="entry name" value="CobW_C"/>
    <property type="match status" value="1"/>
</dbReference>
<protein>
    <submittedName>
        <fullName evidence="8">GTP-binding protein</fullName>
    </submittedName>
</protein>
<dbReference type="InterPro" id="IPR036627">
    <property type="entry name" value="CobW-likC_sf"/>
</dbReference>
<dbReference type="EMBL" id="JAINVZ010000004">
    <property type="protein sequence ID" value="MBY8884873.1"/>
    <property type="molecule type" value="Genomic_DNA"/>
</dbReference>
<keyword evidence="1" id="KW-0547">Nucleotide-binding</keyword>
<evidence type="ECO:0000256" key="3">
    <source>
        <dbReference type="ARBA" id="ARBA00023186"/>
    </source>
</evidence>
<reference evidence="8 9" key="1">
    <citation type="submission" date="2021-08" db="EMBL/GenBank/DDBJ databases">
        <title>Streptomyces sp. PTM05 isolated from lichen.</title>
        <authorList>
            <person name="Somphong A."/>
            <person name="Phongsopitanun W."/>
            <person name="Tanasupawat S."/>
        </authorList>
    </citation>
    <scope>NUCLEOTIDE SEQUENCE [LARGE SCALE GENOMIC DNA]</scope>
    <source>
        <strain evidence="8 9">Ptm05</strain>
    </source>
</reference>
<evidence type="ECO:0000256" key="2">
    <source>
        <dbReference type="ARBA" id="ARBA00022801"/>
    </source>
</evidence>
<comment type="caution">
    <text evidence="8">The sequence shown here is derived from an EMBL/GenBank/DDBJ whole genome shotgun (WGS) entry which is preliminary data.</text>
</comment>
<dbReference type="InterPro" id="IPR003495">
    <property type="entry name" value="CobW/HypB/UreG_nucleotide-bd"/>
</dbReference>
<dbReference type="Gene3D" id="3.30.1220.10">
    <property type="entry name" value="CobW-like, C-terminal domain"/>
    <property type="match status" value="1"/>
</dbReference>
<dbReference type="Proteomes" id="UP001198565">
    <property type="component" value="Unassembled WGS sequence"/>
</dbReference>
<dbReference type="PANTHER" id="PTHR13748:SF62">
    <property type="entry name" value="COBW DOMAIN-CONTAINING PROTEIN"/>
    <property type="match status" value="1"/>
</dbReference>
<dbReference type="Pfam" id="PF07683">
    <property type="entry name" value="CobW_C"/>
    <property type="match status" value="1"/>
</dbReference>
<evidence type="ECO:0000256" key="5">
    <source>
        <dbReference type="ARBA" id="ARBA00049117"/>
    </source>
</evidence>
<evidence type="ECO:0000313" key="9">
    <source>
        <dbReference type="Proteomes" id="UP001198565"/>
    </source>
</evidence>
<dbReference type="InterPro" id="IPR051316">
    <property type="entry name" value="Zinc-reg_GTPase_activator"/>
</dbReference>
<evidence type="ECO:0000313" key="8">
    <source>
        <dbReference type="EMBL" id="MBY8884873.1"/>
    </source>
</evidence>
<gene>
    <name evidence="8" type="ORF">K7472_08430</name>
</gene>
<keyword evidence="9" id="KW-1185">Reference proteome</keyword>
<evidence type="ECO:0000256" key="1">
    <source>
        <dbReference type="ARBA" id="ARBA00022741"/>
    </source>
</evidence>
<evidence type="ECO:0000256" key="6">
    <source>
        <dbReference type="SAM" id="MobiDB-lite"/>
    </source>
</evidence>
<sequence length="382" mass="41485">MARSRIPVMILAGFLGAGKTTLLNHLLRNSGGTRIGVVVNDFGAVNIDALSVAGQVDSMVTLGNGCMCCAVDAGDLDDMLRKLTRPGAGIDVVVIEASGLAEPRELIRMLLASGNQRISYGGLVELVDGAEFESTRERHPELDAHLRCADLIVLNKTDRVDATGRERLLGHLNAVAPDTPVVTAAHGRVDPELLFDRHRRPAREPAVRQLSFDDLRTGTDAEGGGHGHDGEHGQHGQEQHGHEAHPHAAYQTMSYTSELPVDPRAFMDFMDTRPPGVFRIKGFVHFGAPGQDEKYALHTVGNYLRFRSTPWRRSEPRLTRLVFIGSGIDTDALTKGLEACADQPPAADPPLAATDQLLATDRPPAADAYPHRMMPVLRYLET</sequence>
<name>A0ABS7QNW8_9ACTN</name>
<dbReference type="InterPro" id="IPR011629">
    <property type="entry name" value="CobW-like_C"/>
</dbReference>
<evidence type="ECO:0000256" key="4">
    <source>
        <dbReference type="ARBA" id="ARBA00034320"/>
    </source>
</evidence>
<dbReference type="PANTHER" id="PTHR13748">
    <property type="entry name" value="COBW-RELATED"/>
    <property type="match status" value="1"/>
</dbReference>